<proteinExistence type="predicted"/>
<dbReference type="SUPFAM" id="SSF55811">
    <property type="entry name" value="Nudix"/>
    <property type="match status" value="1"/>
</dbReference>
<dbReference type="Pfam" id="PF00293">
    <property type="entry name" value="NUDIX"/>
    <property type="match status" value="1"/>
</dbReference>
<sequence length="157" mass="17575">MSQTILFIAHAGRYVLLRWFGGQEQIHGVRVILERDGRVVLVRHWFAPGVWTLPGGAVDAGESPEAAGKREVREETGYIVNNFTGELGVYEGALGKHDIVQVLFTNDYDGSIKFVPNGEIMQRGIFAFDNLPDTTSPANRRRIEAYCAGVRNERGRW</sequence>
<protein>
    <recommendedName>
        <fullName evidence="3">Nudix hydrolase domain-containing protein</fullName>
    </recommendedName>
</protein>
<dbReference type="STRING" id="1798507.A3A34_04105"/>
<evidence type="ECO:0000256" key="2">
    <source>
        <dbReference type="ARBA" id="ARBA00022801"/>
    </source>
</evidence>
<dbReference type="InterPro" id="IPR000086">
    <property type="entry name" value="NUDIX_hydrolase_dom"/>
</dbReference>
<dbReference type="Proteomes" id="UP000178587">
    <property type="component" value="Unassembled WGS sequence"/>
</dbReference>
<dbReference type="PANTHER" id="PTHR43046">
    <property type="entry name" value="GDP-MANNOSE MANNOSYL HYDROLASE"/>
    <property type="match status" value="1"/>
</dbReference>
<accession>A0A1F6EMY9</accession>
<comment type="cofactor">
    <cofactor evidence="1">
        <name>Mg(2+)</name>
        <dbReference type="ChEBI" id="CHEBI:18420"/>
    </cofactor>
</comment>
<organism evidence="4 5">
    <name type="scientific">Candidatus Kaiserbacteria bacterium RIFCSPLOWO2_01_FULL_50_24</name>
    <dbReference type="NCBI Taxonomy" id="1798507"/>
    <lineage>
        <taxon>Bacteria</taxon>
        <taxon>Candidatus Kaiseribacteriota</taxon>
    </lineage>
</organism>
<dbReference type="Gene3D" id="3.90.79.10">
    <property type="entry name" value="Nucleoside Triphosphate Pyrophosphohydrolase"/>
    <property type="match status" value="1"/>
</dbReference>
<dbReference type="PROSITE" id="PS51462">
    <property type="entry name" value="NUDIX"/>
    <property type="match status" value="1"/>
</dbReference>
<dbReference type="EMBL" id="MFLU01000010">
    <property type="protein sequence ID" value="OGG75004.1"/>
    <property type="molecule type" value="Genomic_DNA"/>
</dbReference>
<name>A0A1F6EMY9_9BACT</name>
<comment type="caution">
    <text evidence="4">The sequence shown here is derived from an EMBL/GenBank/DDBJ whole genome shotgun (WGS) entry which is preliminary data.</text>
</comment>
<reference evidence="4 5" key="1">
    <citation type="journal article" date="2016" name="Nat. Commun.">
        <title>Thousands of microbial genomes shed light on interconnected biogeochemical processes in an aquifer system.</title>
        <authorList>
            <person name="Anantharaman K."/>
            <person name="Brown C.T."/>
            <person name="Hug L.A."/>
            <person name="Sharon I."/>
            <person name="Castelle C.J."/>
            <person name="Probst A.J."/>
            <person name="Thomas B.C."/>
            <person name="Singh A."/>
            <person name="Wilkins M.J."/>
            <person name="Karaoz U."/>
            <person name="Brodie E.L."/>
            <person name="Williams K.H."/>
            <person name="Hubbard S.S."/>
            <person name="Banfield J.F."/>
        </authorList>
    </citation>
    <scope>NUCLEOTIDE SEQUENCE [LARGE SCALE GENOMIC DNA]</scope>
</reference>
<gene>
    <name evidence="4" type="ORF">A3A34_04105</name>
</gene>
<dbReference type="AlphaFoldDB" id="A0A1F6EMY9"/>
<dbReference type="PRINTS" id="PR00502">
    <property type="entry name" value="NUDIXFAMILY"/>
</dbReference>
<evidence type="ECO:0000313" key="5">
    <source>
        <dbReference type="Proteomes" id="UP000178587"/>
    </source>
</evidence>
<dbReference type="PANTHER" id="PTHR43046:SF16">
    <property type="entry name" value="ADP-RIBOSE PYROPHOSPHATASE YJHB-RELATED"/>
    <property type="match status" value="1"/>
</dbReference>
<dbReference type="InterPro" id="IPR020476">
    <property type="entry name" value="Nudix_hydrolase"/>
</dbReference>
<evidence type="ECO:0000259" key="3">
    <source>
        <dbReference type="PROSITE" id="PS51462"/>
    </source>
</evidence>
<dbReference type="InterPro" id="IPR015797">
    <property type="entry name" value="NUDIX_hydrolase-like_dom_sf"/>
</dbReference>
<evidence type="ECO:0000256" key="1">
    <source>
        <dbReference type="ARBA" id="ARBA00001946"/>
    </source>
</evidence>
<feature type="domain" description="Nudix hydrolase" evidence="3">
    <location>
        <begin position="24"/>
        <end position="151"/>
    </location>
</feature>
<dbReference type="GO" id="GO:0016787">
    <property type="term" value="F:hydrolase activity"/>
    <property type="evidence" value="ECO:0007669"/>
    <property type="project" value="UniProtKB-KW"/>
</dbReference>
<evidence type="ECO:0000313" key="4">
    <source>
        <dbReference type="EMBL" id="OGG75004.1"/>
    </source>
</evidence>
<keyword evidence="2" id="KW-0378">Hydrolase</keyword>